<protein>
    <submittedName>
        <fullName evidence="1">Uncharacterized protein</fullName>
    </submittedName>
</protein>
<name>A0A176WGU1_MARPO</name>
<evidence type="ECO:0000313" key="2">
    <source>
        <dbReference type="Proteomes" id="UP000077202"/>
    </source>
</evidence>
<evidence type="ECO:0000313" key="1">
    <source>
        <dbReference type="EMBL" id="OAE32299.1"/>
    </source>
</evidence>
<reference evidence="1" key="1">
    <citation type="submission" date="2016-03" db="EMBL/GenBank/DDBJ databases">
        <title>Mechanisms controlling the formation of the plant cell surface in tip-growing cells are functionally conserved among land plants.</title>
        <authorList>
            <person name="Honkanen S."/>
            <person name="Jones V.A."/>
            <person name="Morieri G."/>
            <person name="Champion C."/>
            <person name="Hetherington A.J."/>
            <person name="Kelly S."/>
            <person name="Saint-Marcoux D."/>
            <person name="Proust H."/>
            <person name="Prescott H."/>
            <person name="Dolan L."/>
        </authorList>
    </citation>
    <scope>NUCLEOTIDE SEQUENCE [LARGE SCALE GENOMIC DNA]</scope>
    <source>
        <tissue evidence="1">Whole gametophyte</tissue>
    </source>
</reference>
<comment type="caution">
    <text evidence="1">The sequence shown here is derived from an EMBL/GenBank/DDBJ whole genome shotgun (WGS) entry which is preliminary data.</text>
</comment>
<sequence length="163" mass="18371">MKEARRKAMELAATLRVVRLSSRLKSWGRVDGEANSLSLHLLEYQPHECQGHVQRIYEFPVTVLYQLLSRCGIVDEAEKQKFPLEREIAGSNDKGVLECNKVVTDDDIDLILHSTKVDKSEDDIDETSEELTKIADAFGFEGSGSTCSIARQETSFYADEDDK</sequence>
<keyword evidence="2" id="KW-1185">Reference proteome</keyword>
<accession>A0A176WGU1</accession>
<dbReference type="EMBL" id="LVLJ01000868">
    <property type="protein sequence ID" value="OAE32299.1"/>
    <property type="molecule type" value="Genomic_DNA"/>
</dbReference>
<dbReference type="AlphaFoldDB" id="A0A176WGU1"/>
<gene>
    <name evidence="1" type="ORF">AXG93_2190s1190</name>
</gene>
<organism evidence="1 2">
    <name type="scientific">Marchantia polymorpha subsp. ruderalis</name>
    <dbReference type="NCBI Taxonomy" id="1480154"/>
    <lineage>
        <taxon>Eukaryota</taxon>
        <taxon>Viridiplantae</taxon>
        <taxon>Streptophyta</taxon>
        <taxon>Embryophyta</taxon>
        <taxon>Marchantiophyta</taxon>
        <taxon>Marchantiopsida</taxon>
        <taxon>Marchantiidae</taxon>
        <taxon>Marchantiales</taxon>
        <taxon>Marchantiaceae</taxon>
        <taxon>Marchantia</taxon>
    </lineage>
</organism>
<dbReference type="Proteomes" id="UP000077202">
    <property type="component" value="Unassembled WGS sequence"/>
</dbReference>
<proteinExistence type="predicted"/>